<dbReference type="AlphaFoldDB" id="A0AAE0THA4"/>
<keyword evidence="3" id="KW-1185">Reference proteome</keyword>
<gene>
    <name evidence="2" type="ORF">CHS0354_008629</name>
</gene>
<feature type="chain" id="PRO_5042205484" description="3D domain-containing protein" evidence="1">
    <location>
        <begin position="21"/>
        <end position="217"/>
    </location>
</feature>
<evidence type="ECO:0000313" key="2">
    <source>
        <dbReference type="EMBL" id="KAK3610355.1"/>
    </source>
</evidence>
<evidence type="ECO:0000256" key="1">
    <source>
        <dbReference type="SAM" id="SignalP"/>
    </source>
</evidence>
<dbReference type="Proteomes" id="UP001195483">
    <property type="component" value="Unassembled WGS sequence"/>
</dbReference>
<organism evidence="2 3">
    <name type="scientific">Potamilus streckersoni</name>
    <dbReference type="NCBI Taxonomy" id="2493646"/>
    <lineage>
        <taxon>Eukaryota</taxon>
        <taxon>Metazoa</taxon>
        <taxon>Spiralia</taxon>
        <taxon>Lophotrochozoa</taxon>
        <taxon>Mollusca</taxon>
        <taxon>Bivalvia</taxon>
        <taxon>Autobranchia</taxon>
        <taxon>Heteroconchia</taxon>
        <taxon>Palaeoheterodonta</taxon>
        <taxon>Unionida</taxon>
        <taxon>Unionoidea</taxon>
        <taxon>Unionidae</taxon>
        <taxon>Ambleminae</taxon>
        <taxon>Lampsilini</taxon>
        <taxon>Potamilus</taxon>
    </lineage>
</organism>
<proteinExistence type="predicted"/>
<evidence type="ECO:0000313" key="3">
    <source>
        <dbReference type="Proteomes" id="UP001195483"/>
    </source>
</evidence>
<name>A0AAE0THA4_9BIVA</name>
<reference evidence="2" key="3">
    <citation type="submission" date="2023-05" db="EMBL/GenBank/DDBJ databases">
        <authorList>
            <person name="Smith C.H."/>
        </authorList>
    </citation>
    <scope>NUCLEOTIDE SEQUENCE</scope>
    <source>
        <strain evidence="2">CHS0354</strain>
        <tissue evidence="2">Mantle</tissue>
    </source>
</reference>
<evidence type="ECO:0008006" key="4">
    <source>
        <dbReference type="Google" id="ProtNLM"/>
    </source>
</evidence>
<reference evidence="2" key="2">
    <citation type="journal article" date="2021" name="Genome Biol. Evol.">
        <title>Developing a high-quality reference genome for a parasitic bivalve with doubly uniparental inheritance (Bivalvia: Unionida).</title>
        <authorList>
            <person name="Smith C.H."/>
        </authorList>
    </citation>
    <scope>NUCLEOTIDE SEQUENCE</scope>
    <source>
        <strain evidence="2">CHS0354</strain>
        <tissue evidence="2">Mantle</tissue>
    </source>
</reference>
<dbReference type="EMBL" id="JAEAOA010000568">
    <property type="protein sequence ID" value="KAK3610355.1"/>
    <property type="molecule type" value="Genomic_DNA"/>
</dbReference>
<sequence length="217" mass="23778">MARWIIVVFLVHLLVAITEAAECACAINDTPIHASYRKPSYSQYTLATGDCASFHGHDVKEGELTWLQITYNGQIGWVIKDDVKTSACKRASPFHDQNCSGGHKYSATGTGYYPSNDPIEGGFVDMRGHPLHTLQAYLAGHAPFVSVAMDNHAGIAYGSHVCIPEMNHKYNRVIDFQVVDTGSAFTGKGHSRIDICVATRSDSYDNTINGHLTLVFQ</sequence>
<reference evidence="2" key="1">
    <citation type="journal article" date="2021" name="Genome Biol. Evol.">
        <title>A High-Quality Reference Genome for a Parasitic Bivalve with Doubly Uniparental Inheritance (Bivalvia: Unionida).</title>
        <authorList>
            <person name="Smith C.H."/>
        </authorList>
    </citation>
    <scope>NUCLEOTIDE SEQUENCE</scope>
    <source>
        <strain evidence="2">CHS0354</strain>
    </source>
</reference>
<protein>
    <recommendedName>
        <fullName evidence="4">3D domain-containing protein</fullName>
    </recommendedName>
</protein>
<keyword evidence="1" id="KW-0732">Signal</keyword>
<feature type="signal peptide" evidence="1">
    <location>
        <begin position="1"/>
        <end position="20"/>
    </location>
</feature>
<comment type="caution">
    <text evidence="2">The sequence shown here is derived from an EMBL/GenBank/DDBJ whole genome shotgun (WGS) entry which is preliminary data.</text>
</comment>
<accession>A0AAE0THA4</accession>